<dbReference type="EMBL" id="JAPMOS010000003">
    <property type="protein sequence ID" value="KAJ4462465.1"/>
    <property type="molecule type" value="Genomic_DNA"/>
</dbReference>
<reference evidence="2" key="1">
    <citation type="journal article" date="2022" name="bioRxiv">
        <title>Genomics of Preaxostyla Flagellates Illuminates Evolutionary Transitions and the Path Towards Mitochondrial Loss.</title>
        <authorList>
            <person name="Novak L.V.F."/>
            <person name="Treitli S.C."/>
            <person name="Pyrih J."/>
            <person name="Halakuc P."/>
            <person name="Pipaliya S.V."/>
            <person name="Vacek V."/>
            <person name="Brzon O."/>
            <person name="Soukal P."/>
            <person name="Eme L."/>
            <person name="Dacks J.B."/>
            <person name="Karnkowska A."/>
            <person name="Elias M."/>
            <person name="Hampl V."/>
        </authorList>
    </citation>
    <scope>NUCLEOTIDE SEQUENCE</scope>
    <source>
        <strain evidence="2">RCP-MX</strain>
    </source>
</reference>
<comment type="caution">
    <text evidence="2">The sequence shown here is derived from an EMBL/GenBank/DDBJ whole genome shotgun (WGS) entry which is preliminary data.</text>
</comment>
<evidence type="ECO:0000313" key="2">
    <source>
        <dbReference type="EMBL" id="KAJ4462465.1"/>
    </source>
</evidence>
<feature type="compositionally biased region" description="Acidic residues" evidence="1">
    <location>
        <begin position="1"/>
        <end position="13"/>
    </location>
</feature>
<dbReference type="Proteomes" id="UP001141327">
    <property type="component" value="Unassembled WGS sequence"/>
</dbReference>
<name>A0ABQ8V064_9EUKA</name>
<protein>
    <submittedName>
        <fullName evidence="2">Uncharacterized protein</fullName>
    </submittedName>
</protein>
<feature type="region of interest" description="Disordered" evidence="1">
    <location>
        <begin position="1"/>
        <end position="66"/>
    </location>
</feature>
<proteinExistence type="predicted"/>
<feature type="compositionally biased region" description="Pro residues" evidence="1">
    <location>
        <begin position="14"/>
        <end position="23"/>
    </location>
</feature>
<gene>
    <name evidence="2" type="ORF">PAPYR_1107</name>
</gene>
<evidence type="ECO:0000256" key="1">
    <source>
        <dbReference type="SAM" id="MobiDB-lite"/>
    </source>
</evidence>
<evidence type="ECO:0000313" key="3">
    <source>
        <dbReference type="Proteomes" id="UP001141327"/>
    </source>
</evidence>
<organism evidence="2 3">
    <name type="scientific">Paratrimastix pyriformis</name>
    <dbReference type="NCBI Taxonomy" id="342808"/>
    <lineage>
        <taxon>Eukaryota</taxon>
        <taxon>Metamonada</taxon>
        <taxon>Preaxostyla</taxon>
        <taxon>Paratrimastigidae</taxon>
        <taxon>Paratrimastix</taxon>
    </lineage>
</organism>
<keyword evidence="3" id="KW-1185">Reference proteome</keyword>
<sequence>MSVEAGEADEGPEEMPPTVPPVTFPVSGMTLGEDDEEEPITEPQTGSLPPPTGATAEPGNDLKISDSPLYRQLKDKYKELCTCYDQQRQHAYSTVERVVLGSGSSQLSAYSMMSDAAESLRAAIVAMKQVQKCGEATGTFLNI</sequence>
<accession>A0ABQ8V064</accession>